<feature type="transmembrane region" description="Helical" evidence="2">
    <location>
        <begin position="7"/>
        <end position="28"/>
    </location>
</feature>
<gene>
    <name evidence="3" type="ORF">P6P90_00730</name>
</gene>
<name>A0ABT6H1L9_9BACI</name>
<reference evidence="3 4" key="1">
    <citation type="submission" date="2023-04" db="EMBL/GenBank/DDBJ databases">
        <title>Ectobacillus antri isolated from activated sludge.</title>
        <authorList>
            <person name="Yan P."/>
            <person name="Liu X."/>
        </authorList>
    </citation>
    <scope>NUCLEOTIDE SEQUENCE [LARGE SCALE GENOMIC DNA]</scope>
    <source>
        <strain evidence="3 4">C18H</strain>
    </source>
</reference>
<sequence>MGLLSSVLLTIFQVYYYALIVYILLSWLPGARDSAFGHFLARICEPYLEPFRRFIPPLGVIDISPIVAIIVLGFAREGLGRLLDMIS</sequence>
<dbReference type="PANTHER" id="PTHR33219">
    <property type="entry name" value="YLMG HOMOLOG PROTEIN 2, CHLOROPLASTIC"/>
    <property type="match status" value="1"/>
</dbReference>
<feature type="transmembrane region" description="Helical" evidence="2">
    <location>
        <begin position="54"/>
        <end position="75"/>
    </location>
</feature>
<evidence type="ECO:0000256" key="1">
    <source>
        <dbReference type="ARBA" id="ARBA00010894"/>
    </source>
</evidence>
<comment type="caution">
    <text evidence="3">The sequence shown here is derived from an EMBL/GenBank/DDBJ whole genome shotgun (WGS) entry which is preliminary data.</text>
</comment>
<evidence type="ECO:0000313" key="3">
    <source>
        <dbReference type="EMBL" id="MDG5752525.1"/>
    </source>
</evidence>
<keyword evidence="2" id="KW-0472">Membrane</keyword>
<comment type="similarity">
    <text evidence="1">Belongs to the YggT family.</text>
</comment>
<evidence type="ECO:0000313" key="4">
    <source>
        <dbReference type="Proteomes" id="UP001218246"/>
    </source>
</evidence>
<keyword evidence="4" id="KW-1185">Reference proteome</keyword>
<dbReference type="EMBL" id="JARULN010000001">
    <property type="protein sequence ID" value="MDG5752525.1"/>
    <property type="molecule type" value="Genomic_DNA"/>
</dbReference>
<proteinExistence type="inferred from homology"/>
<organism evidence="3 4">
    <name type="scientific">Ectobacillus antri</name>
    <dbReference type="NCBI Taxonomy" id="2486280"/>
    <lineage>
        <taxon>Bacteria</taxon>
        <taxon>Bacillati</taxon>
        <taxon>Bacillota</taxon>
        <taxon>Bacilli</taxon>
        <taxon>Bacillales</taxon>
        <taxon>Bacillaceae</taxon>
        <taxon>Ectobacillus</taxon>
    </lineage>
</organism>
<dbReference type="RefSeq" id="WP_124563595.1">
    <property type="nucleotide sequence ID" value="NZ_JARRRY010000001.1"/>
</dbReference>
<protein>
    <submittedName>
        <fullName evidence="3">YggT family protein</fullName>
    </submittedName>
</protein>
<keyword evidence="2" id="KW-0812">Transmembrane</keyword>
<evidence type="ECO:0000256" key="2">
    <source>
        <dbReference type="SAM" id="Phobius"/>
    </source>
</evidence>
<keyword evidence="2" id="KW-1133">Transmembrane helix</keyword>
<dbReference type="PANTHER" id="PTHR33219:SF14">
    <property type="entry name" value="PROTEIN COFACTOR ASSEMBLY OF COMPLEX C SUBUNIT B CCB3, CHLOROPLASTIC-RELATED"/>
    <property type="match status" value="1"/>
</dbReference>
<accession>A0ABT6H1L9</accession>
<dbReference type="Pfam" id="PF02325">
    <property type="entry name" value="CCB3_YggT"/>
    <property type="match status" value="1"/>
</dbReference>
<dbReference type="InterPro" id="IPR003425">
    <property type="entry name" value="CCB3/YggT"/>
</dbReference>
<dbReference type="Proteomes" id="UP001218246">
    <property type="component" value="Unassembled WGS sequence"/>
</dbReference>